<keyword evidence="1" id="KW-0812">Transmembrane</keyword>
<protein>
    <submittedName>
        <fullName evidence="2">Uncharacterized protein</fullName>
    </submittedName>
</protein>
<reference evidence="2 3" key="2">
    <citation type="submission" date="2019-08" db="EMBL/GenBank/DDBJ databases">
        <authorList>
            <person name="Henke P."/>
        </authorList>
    </citation>
    <scope>NUCLEOTIDE SEQUENCE [LARGE SCALE GENOMIC DNA]</scope>
    <source>
        <strain evidence="2">Phe10_nw2017</strain>
    </source>
</reference>
<accession>A0A5C6M1T1</accession>
<gene>
    <name evidence="2" type="ORF">E3A20_28800</name>
</gene>
<proteinExistence type="predicted"/>
<evidence type="ECO:0000313" key="3">
    <source>
        <dbReference type="Proteomes" id="UP000321083"/>
    </source>
</evidence>
<dbReference type="EMBL" id="SRHE01000903">
    <property type="protein sequence ID" value="TWW07992.1"/>
    <property type="molecule type" value="Genomic_DNA"/>
</dbReference>
<organism evidence="2 3">
    <name type="scientific">Planctomyces bekefii</name>
    <dbReference type="NCBI Taxonomy" id="1653850"/>
    <lineage>
        <taxon>Bacteria</taxon>
        <taxon>Pseudomonadati</taxon>
        <taxon>Planctomycetota</taxon>
        <taxon>Planctomycetia</taxon>
        <taxon>Planctomycetales</taxon>
        <taxon>Planctomycetaceae</taxon>
        <taxon>Planctomyces</taxon>
    </lineage>
</organism>
<dbReference type="AlphaFoldDB" id="A0A5C6M1T1"/>
<feature type="transmembrane region" description="Helical" evidence="1">
    <location>
        <begin position="6"/>
        <end position="24"/>
    </location>
</feature>
<keyword evidence="1" id="KW-1133">Transmembrane helix</keyword>
<name>A0A5C6M1T1_9PLAN</name>
<dbReference type="Proteomes" id="UP000321083">
    <property type="component" value="Unassembled WGS sequence"/>
</dbReference>
<evidence type="ECO:0000256" key="1">
    <source>
        <dbReference type="SAM" id="Phobius"/>
    </source>
</evidence>
<keyword evidence="1" id="KW-0472">Membrane</keyword>
<keyword evidence="3" id="KW-1185">Reference proteome</keyword>
<evidence type="ECO:0000313" key="2">
    <source>
        <dbReference type="EMBL" id="TWW07992.1"/>
    </source>
</evidence>
<comment type="caution">
    <text evidence="2">The sequence shown here is derived from an EMBL/GenBank/DDBJ whole genome shotgun (WGS) entry which is preliminary data.</text>
</comment>
<feature type="transmembrane region" description="Helical" evidence="1">
    <location>
        <begin position="53"/>
        <end position="73"/>
    </location>
</feature>
<reference evidence="2 3" key="1">
    <citation type="submission" date="2019-08" db="EMBL/GenBank/DDBJ databases">
        <title>100 year-old enigma solved: identification of Planctomyces bekefii, the type genus and species of the phylum Planctomycetes.</title>
        <authorList>
            <person name="Svetlana D.N."/>
            <person name="Overmann J."/>
        </authorList>
    </citation>
    <scope>NUCLEOTIDE SEQUENCE [LARGE SCALE GENOMIC DNA]</scope>
    <source>
        <strain evidence="2">Phe10_nw2017</strain>
    </source>
</reference>
<sequence>MEAGPYYSYVVAFPLAWSAGLVLGRKRVNADAGAADSVPTESFFTVLNWKRPVIVVCVALVLFGVHVLGAKLLQDTGLGFLAITAAEGSEVPGGKGLLSRSRVHVAVALPATAGVVPAGRECAAEFVVPGAFRNSDRCCFLLTVDARSRNLYFPRSYWKALPVEYVVEWNGREYQSGGLGSLHPPQMFCIDASEAEGERPMDLRLRVRLRAVGKVNVSESGFLPAIAVEYPFNPDGDPRSELKSWREDVRKAEQAEIRSGE</sequence>